<protein>
    <submittedName>
        <fullName evidence="7">PfkB family carbohydrate kinase</fullName>
    </submittedName>
</protein>
<feature type="domain" description="Carbohydrate kinase PfkB" evidence="6">
    <location>
        <begin position="21"/>
        <end position="280"/>
    </location>
</feature>
<evidence type="ECO:0000256" key="1">
    <source>
        <dbReference type="ARBA" id="ARBA00010688"/>
    </source>
</evidence>
<dbReference type="Proteomes" id="UP001606134">
    <property type="component" value="Unassembled WGS sequence"/>
</dbReference>
<dbReference type="PANTHER" id="PTHR43085:SF1">
    <property type="entry name" value="PSEUDOURIDINE KINASE-RELATED"/>
    <property type="match status" value="1"/>
</dbReference>
<name>A0ABW7H8M8_9BURK</name>
<evidence type="ECO:0000313" key="8">
    <source>
        <dbReference type="Proteomes" id="UP001606134"/>
    </source>
</evidence>
<dbReference type="Pfam" id="PF00294">
    <property type="entry name" value="PfkB"/>
    <property type="match status" value="1"/>
</dbReference>
<evidence type="ECO:0000256" key="4">
    <source>
        <dbReference type="ARBA" id="ARBA00022777"/>
    </source>
</evidence>
<comment type="similarity">
    <text evidence="1">Belongs to the carbohydrate kinase PfkB family.</text>
</comment>
<evidence type="ECO:0000256" key="2">
    <source>
        <dbReference type="ARBA" id="ARBA00022679"/>
    </source>
</evidence>
<keyword evidence="3" id="KW-0547">Nucleotide-binding</keyword>
<dbReference type="Gene3D" id="3.40.1190.20">
    <property type="match status" value="1"/>
</dbReference>
<dbReference type="EMBL" id="JBIGIC010000002">
    <property type="protein sequence ID" value="MFG6486175.1"/>
    <property type="molecule type" value="Genomic_DNA"/>
</dbReference>
<evidence type="ECO:0000256" key="5">
    <source>
        <dbReference type="ARBA" id="ARBA00022840"/>
    </source>
</evidence>
<evidence type="ECO:0000256" key="3">
    <source>
        <dbReference type="ARBA" id="ARBA00022741"/>
    </source>
</evidence>
<gene>
    <name evidence="7" type="ORF">ACG04R_05790</name>
</gene>
<accession>A0ABW7H8M8</accession>
<dbReference type="InterPro" id="IPR029056">
    <property type="entry name" value="Ribokinase-like"/>
</dbReference>
<dbReference type="SUPFAM" id="SSF53613">
    <property type="entry name" value="Ribokinase-like"/>
    <property type="match status" value="1"/>
</dbReference>
<reference evidence="7 8" key="1">
    <citation type="submission" date="2024-08" db="EMBL/GenBank/DDBJ databases">
        <authorList>
            <person name="Lu H."/>
        </authorList>
    </citation>
    <scope>NUCLEOTIDE SEQUENCE [LARGE SCALE GENOMIC DNA]</scope>
    <source>
        <strain evidence="7 8">BYS78W</strain>
    </source>
</reference>
<dbReference type="GO" id="GO:0016301">
    <property type="term" value="F:kinase activity"/>
    <property type="evidence" value="ECO:0007669"/>
    <property type="project" value="UniProtKB-KW"/>
</dbReference>
<dbReference type="InterPro" id="IPR011611">
    <property type="entry name" value="PfkB_dom"/>
</dbReference>
<keyword evidence="5" id="KW-0067">ATP-binding</keyword>
<dbReference type="RefSeq" id="WP_394407142.1">
    <property type="nucleotide sequence ID" value="NZ_JBIGIC010000002.1"/>
</dbReference>
<evidence type="ECO:0000259" key="6">
    <source>
        <dbReference type="Pfam" id="PF00294"/>
    </source>
</evidence>
<dbReference type="InterPro" id="IPR050306">
    <property type="entry name" value="PfkB_Carbo_kinase"/>
</dbReference>
<evidence type="ECO:0000313" key="7">
    <source>
        <dbReference type="EMBL" id="MFG6486175.1"/>
    </source>
</evidence>
<keyword evidence="4 7" id="KW-0418">Kinase</keyword>
<sequence length="307" mass="32342">MQSVQPADRAVLVLGEALVDQFSDGAVPGGAPFNVARSLAWLGVPVGFISRIGADDADGRLLLDSARRYGLDTAGLQRDAQHATGRVSVHEQADGSHRFEIHADAAWDHIEPVAVQREDGIAYFGTLAQRSAASRASLRAAVKHGRGLAFLDLNLRPGPDLRELAAESLMLADWVKVNEDELATLLDWFAPEGVAALTGRFALQRLVVTRGAAGYALIGPAGDTLMAGEGVQQPQLVDTVGAGDAFTAMLLAGLALRRPLAVTLGLANRYAAAICGLRGPLPADPAALQPWREALQALRSEPEEALA</sequence>
<organism evidence="7 8">
    <name type="scientific">Pelomonas candidula</name>
    <dbReference type="NCBI Taxonomy" id="3299025"/>
    <lineage>
        <taxon>Bacteria</taxon>
        <taxon>Pseudomonadati</taxon>
        <taxon>Pseudomonadota</taxon>
        <taxon>Betaproteobacteria</taxon>
        <taxon>Burkholderiales</taxon>
        <taxon>Sphaerotilaceae</taxon>
        <taxon>Roseateles</taxon>
    </lineage>
</organism>
<comment type="caution">
    <text evidence="7">The sequence shown here is derived from an EMBL/GenBank/DDBJ whole genome shotgun (WGS) entry which is preliminary data.</text>
</comment>
<dbReference type="PANTHER" id="PTHR43085">
    <property type="entry name" value="HEXOKINASE FAMILY MEMBER"/>
    <property type="match status" value="1"/>
</dbReference>
<keyword evidence="2" id="KW-0808">Transferase</keyword>
<keyword evidence="8" id="KW-1185">Reference proteome</keyword>
<proteinExistence type="inferred from homology"/>
<dbReference type="PROSITE" id="PS00583">
    <property type="entry name" value="PFKB_KINASES_1"/>
    <property type="match status" value="1"/>
</dbReference>
<dbReference type="InterPro" id="IPR002173">
    <property type="entry name" value="Carboh/pur_kinase_PfkB_CS"/>
</dbReference>